<dbReference type="OrthoDB" id="9775224at2"/>
<dbReference type="RefSeq" id="WP_073335957.1">
    <property type="nucleotide sequence ID" value="NZ_FQXM01000002.1"/>
</dbReference>
<dbReference type="PANTHER" id="PTHR34383">
    <property type="entry name" value="POLYPHOSPHATE:AMP PHOSPHOTRANSFERASE-RELATED"/>
    <property type="match status" value="1"/>
</dbReference>
<dbReference type="GO" id="GO:0006797">
    <property type="term" value="P:polyphosphate metabolic process"/>
    <property type="evidence" value="ECO:0007669"/>
    <property type="project" value="InterPro"/>
</dbReference>
<dbReference type="Pfam" id="PF03976">
    <property type="entry name" value="PPK2"/>
    <property type="match status" value="2"/>
</dbReference>
<dbReference type="EMBL" id="FQXM01000002">
    <property type="protein sequence ID" value="SHH14364.1"/>
    <property type="molecule type" value="Genomic_DNA"/>
</dbReference>
<dbReference type="InterPro" id="IPR022488">
    <property type="entry name" value="PPK2-related"/>
</dbReference>
<dbReference type="Proteomes" id="UP000184447">
    <property type="component" value="Unassembled WGS sequence"/>
</dbReference>
<name>A0A1M5QJP7_9CLOT</name>
<proteinExistence type="predicted"/>
<dbReference type="NCBIfam" id="TIGR03708">
    <property type="entry name" value="poly_P_AMP_trns"/>
    <property type="match status" value="1"/>
</dbReference>
<gene>
    <name evidence="2" type="ORF">SAMN02745207_00144</name>
</gene>
<dbReference type="SUPFAM" id="SSF52540">
    <property type="entry name" value="P-loop containing nucleoside triphosphate hydrolases"/>
    <property type="match status" value="2"/>
</dbReference>
<feature type="domain" description="Polyphosphate kinase-2-related" evidence="1">
    <location>
        <begin position="11"/>
        <end position="233"/>
    </location>
</feature>
<reference evidence="2 3" key="1">
    <citation type="submission" date="2016-11" db="EMBL/GenBank/DDBJ databases">
        <authorList>
            <person name="Jaros S."/>
            <person name="Januszkiewicz K."/>
            <person name="Wedrychowicz H."/>
        </authorList>
    </citation>
    <scope>NUCLEOTIDE SEQUENCE [LARGE SCALE GENOMIC DNA]</scope>
    <source>
        <strain evidence="2 3">DSM 8605</strain>
    </source>
</reference>
<accession>A0A1M5QJP7</accession>
<keyword evidence="3" id="KW-1185">Reference proteome</keyword>
<sequence>MLNELDLSRKIEKNNYKIIMNDLEKKLEFLVRKVKDLGIPVILVFEGWGASGKGTLINKVILPLDPRLFKVYTINNFNEEEKLRPFLWTFWTKTPQDGMISIFDKSWYRKALVERMDNRIEGEELNSVFNDIRSFEKQLADDGNIILKFYLHISKKEQKKRFKDLEKNDSTKWRVTEADWKHNKEYEKYIPIIEEMIEETSFEYAPWTAVEATDSNFATVKVFSKIIEVLEEKINFKESKNKKDIEFNAQETNKDKVKTSLLSNIDLTKSLSREEYKERLKICQKKIRELEYEIYMKRIPVIIAYEGWDAAGKGGNIKRLTERMDPRGYEVVPIAAPSKEELAHHYLWRFWKEVPKGGHITIFDRTWYGRVLVERIEALCSQEEWKRAYKEINEMEKQFSNFGAVVVKFWLQIDKDVQLERFRERENNPEKRWKITDEDWRNREKYDLYEEAISEMLVKTNTKYAPWTIIESNDKYYARIKALKTVIKALEDKLNEK</sequence>
<evidence type="ECO:0000313" key="2">
    <source>
        <dbReference type="EMBL" id="SHH14364.1"/>
    </source>
</evidence>
<feature type="domain" description="Polyphosphate kinase-2-related" evidence="1">
    <location>
        <begin position="271"/>
        <end position="495"/>
    </location>
</feature>
<dbReference type="Gene3D" id="3.40.50.300">
    <property type="entry name" value="P-loop containing nucleotide triphosphate hydrolases"/>
    <property type="match status" value="2"/>
</dbReference>
<dbReference type="InterPro" id="IPR027417">
    <property type="entry name" value="P-loop_NTPase"/>
</dbReference>
<dbReference type="AlphaFoldDB" id="A0A1M5QJP7"/>
<dbReference type="STRING" id="1121316.SAMN02745207_00144"/>
<protein>
    <submittedName>
        <fullName evidence="2">Polyphosphate:AMP phosphotransferase</fullName>
    </submittedName>
</protein>
<evidence type="ECO:0000313" key="3">
    <source>
        <dbReference type="Proteomes" id="UP000184447"/>
    </source>
</evidence>
<dbReference type="GO" id="GO:0043751">
    <property type="term" value="F:polyphosphate:AMP phosphotransferase activity"/>
    <property type="evidence" value="ECO:0007669"/>
    <property type="project" value="InterPro"/>
</dbReference>
<keyword evidence="2" id="KW-0808">Transferase</keyword>
<dbReference type="PANTHER" id="PTHR34383:SF3">
    <property type="entry name" value="POLYPHOSPHATE:AMP PHOSPHOTRANSFERASE"/>
    <property type="match status" value="1"/>
</dbReference>
<dbReference type="InterPro" id="IPR022489">
    <property type="entry name" value="PolyP_AMP_Tfrase"/>
</dbReference>
<organism evidence="2 3">
    <name type="scientific">Clostridium grantii DSM 8605</name>
    <dbReference type="NCBI Taxonomy" id="1121316"/>
    <lineage>
        <taxon>Bacteria</taxon>
        <taxon>Bacillati</taxon>
        <taxon>Bacillota</taxon>
        <taxon>Clostridia</taxon>
        <taxon>Eubacteriales</taxon>
        <taxon>Clostridiaceae</taxon>
        <taxon>Clostridium</taxon>
    </lineage>
</organism>
<evidence type="ECO:0000259" key="1">
    <source>
        <dbReference type="Pfam" id="PF03976"/>
    </source>
</evidence>